<dbReference type="Pfam" id="PF06527">
    <property type="entry name" value="TniQ"/>
    <property type="match status" value="1"/>
</dbReference>
<gene>
    <name evidence="3" type="ORF">Kpho01_72940</name>
</gene>
<reference evidence="3" key="1">
    <citation type="submission" date="2023-02" db="EMBL/GenBank/DDBJ databases">
        <title>Kitasatospora phosalacinea NBRC 14362.</title>
        <authorList>
            <person name="Ichikawa N."/>
            <person name="Sato H."/>
            <person name="Tonouchi N."/>
        </authorList>
    </citation>
    <scope>NUCLEOTIDE SEQUENCE</scope>
    <source>
        <strain evidence="3">NBRC 14362</strain>
    </source>
</reference>
<feature type="region of interest" description="Disordered" evidence="1">
    <location>
        <begin position="374"/>
        <end position="413"/>
    </location>
</feature>
<evidence type="ECO:0000256" key="1">
    <source>
        <dbReference type="SAM" id="MobiDB-lite"/>
    </source>
</evidence>
<dbReference type="EMBL" id="BSRX01000074">
    <property type="protein sequence ID" value="GLW59284.1"/>
    <property type="molecule type" value="Genomic_DNA"/>
</dbReference>
<dbReference type="OrthoDB" id="3874088at2"/>
<evidence type="ECO:0000259" key="2">
    <source>
        <dbReference type="Pfam" id="PF06527"/>
    </source>
</evidence>
<sequence length="413" mass="43474">MTASVQPLLASGVLGPAAGGAAVRRLPSAMPRRLPAVPVPAAGESFPSWVDRMAVDLELTPGETARRVGLECRSSDRAVRPVCYGVALTELGARRIGAATGLDKEELRSMQLARYADGVLDFSRLDLAEPPSVTRLSNREWALFTGTRACPKCLSERPVWPLWWRLGIAAVCPTHRTLLVDTCPTCGDRLGLGNSGHPGGLPTRSGVLDLRRCNNRRSAAAGQRSARCDQELAELPSVTVPALLADLQELVLKAADGSPAVVAGRTMATADFFAALRYLAAAARAGAEPSDLADCPTLAPEAAEAFTAYQDVRRRARHGGARTKLGMSPPTAAHAAAVLALTAPLLFARSRTAMSAALARWQGSVPESLTIPACLNDDTTERPPTGAGPTLRIRKDGRESEENPDAAAGQVCA</sequence>
<organism evidence="3 4">
    <name type="scientific">Kitasatospora phosalacinea</name>
    <dbReference type="NCBI Taxonomy" id="2065"/>
    <lineage>
        <taxon>Bacteria</taxon>
        <taxon>Bacillati</taxon>
        <taxon>Actinomycetota</taxon>
        <taxon>Actinomycetes</taxon>
        <taxon>Kitasatosporales</taxon>
        <taxon>Streptomycetaceae</taxon>
        <taxon>Kitasatospora</taxon>
    </lineage>
</organism>
<accession>A0A9W6PQS4</accession>
<comment type="caution">
    <text evidence="3">The sequence shown here is derived from an EMBL/GenBank/DDBJ whole genome shotgun (WGS) entry which is preliminary data.</text>
</comment>
<protein>
    <recommendedName>
        <fullName evidence="2">TniQ domain-containing protein</fullName>
    </recommendedName>
</protein>
<name>A0A9W6PQS4_9ACTN</name>
<dbReference type="Proteomes" id="UP001165143">
    <property type="component" value="Unassembled WGS sequence"/>
</dbReference>
<dbReference type="AlphaFoldDB" id="A0A9W6PQS4"/>
<evidence type="ECO:0000313" key="3">
    <source>
        <dbReference type="EMBL" id="GLW59284.1"/>
    </source>
</evidence>
<proteinExistence type="predicted"/>
<feature type="domain" description="TniQ" evidence="2">
    <location>
        <begin position="36"/>
        <end position="179"/>
    </location>
</feature>
<evidence type="ECO:0000313" key="4">
    <source>
        <dbReference type="Proteomes" id="UP001165143"/>
    </source>
</evidence>
<dbReference type="InterPro" id="IPR009492">
    <property type="entry name" value="TniQ"/>
</dbReference>